<accession>A0A8C0BFE0</accession>
<feature type="transmembrane region" description="Helical" evidence="2">
    <location>
        <begin position="684"/>
        <end position="713"/>
    </location>
</feature>
<evidence type="ECO:0000313" key="4">
    <source>
        <dbReference type="Ensembl" id="ENSBJAP00000016399.1"/>
    </source>
</evidence>
<dbReference type="SUPFAM" id="SSF54928">
    <property type="entry name" value="RNA-binding domain, RBD"/>
    <property type="match status" value="1"/>
</dbReference>
<evidence type="ECO:0000313" key="5">
    <source>
        <dbReference type="Proteomes" id="UP000694555"/>
    </source>
</evidence>
<dbReference type="Proteomes" id="UP000694555">
    <property type="component" value="Unplaced"/>
</dbReference>
<reference evidence="4" key="1">
    <citation type="submission" date="2025-08" db="UniProtKB">
        <authorList>
            <consortium name="Ensembl"/>
        </authorList>
    </citation>
    <scope>IDENTIFICATION</scope>
</reference>
<keyword evidence="2" id="KW-0812">Transmembrane</keyword>
<dbReference type="Ensembl" id="ENSBJAT00000016848.1">
    <property type="protein sequence ID" value="ENSBJAP00000016399.1"/>
    <property type="gene ID" value="ENSBJAG00000010858.1"/>
</dbReference>
<dbReference type="Pfam" id="PF24905">
    <property type="entry name" value="TTC3_9th"/>
    <property type="match status" value="1"/>
</dbReference>
<evidence type="ECO:0000256" key="1">
    <source>
        <dbReference type="SAM" id="MobiDB-lite"/>
    </source>
</evidence>
<evidence type="ECO:0000259" key="3">
    <source>
        <dbReference type="Pfam" id="PF24905"/>
    </source>
</evidence>
<proteinExistence type="predicted"/>
<keyword evidence="2" id="KW-0472">Membrane</keyword>
<dbReference type="GO" id="GO:0003676">
    <property type="term" value="F:nucleic acid binding"/>
    <property type="evidence" value="ECO:0007669"/>
    <property type="project" value="InterPro"/>
</dbReference>
<sequence>VLKIVIAPGLKDVPYSKDTGHGSRSCKLSVARSAYQPVYNQEQCEVILWITSEEEGLSVCTMELEKNSNVRSKRRCFSQTSHLFSCSEEAEHTLIRDIAAGANQSGFDQVHSANVSELKLSEESLPYLSSSLDADIEMYTKERMRICCAQVDESKKEADMLGRACDNMHFNCGVCDDCRQNHLGEDSQLEYLSAHEQDFDDRNSSSEFSEQRETIRIKTLKLIDPGHEVPGGAVTQKQNLIGVSEDCSASEYGVGVQTCPEAAMPELPHLLQDSLSLPDCNGMNYDHQEEPTEYHSVVCGNTLESHSCGNRERICPNRLICGSLEKGEVKDIPLMDSILPPQIATSKEVSEKNDRHIHSVSVKQDNPLLSARARAPAVAMQFCRLAGDSDFYSCEESGMCARGTSCLDCTAKDAETQFPVSAILPSKNPFFGVEVADKSSHGNTSCLNSEHHETLKNVTSDSMVNQAVDASSDFRACFTTSRSTSAQVCLSSRATNTEITMMNKSRPVGWCRERCADVACNTDWSCGAGSTEEIPLQLTDTLEEHSDGNTATAERIHLDKQAVKNSTSSYCQKILQRAIEAELQILNIHYQMCYQHCLKIYKLALEENTGFSRCNGNAELRSSLMLVLQEVKKNYSSMRMKIKMGIPLNVLPPLSVEMKLFSISSSYVPCKIQLIFRRWEPSCVLLSFLFFFFFFCFLFFFFFFLILCLRYTFLSFKDTNKAKLAVEEMNQKKIKGKPVSVELVDTSSQNKYLVSQVLTSKLWHENQPVDNSQRNHQDKTLASASNSVKAPDATSDTGENFLQKTSAPFSTNSYDAFISPNTLNLSSFTKLMKKLQEIHPEASRDKIVDALLEVRRNNKGILSGLSINSIAERTSVILRKSILYVF</sequence>
<keyword evidence="5" id="KW-1185">Reference proteome</keyword>
<keyword evidence="2" id="KW-1133">Transmembrane helix</keyword>
<feature type="compositionally biased region" description="Polar residues" evidence="1">
    <location>
        <begin position="780"/>
        <end position="801"/>
    </location>
</feature>
<dbReference type="InterPro" id="IPR056870">
    <property type="entry name" value="TTC3/DZIP3/RBM44-like_helical"/>
</dbReference>
<feature type="region of interest" description="Disordered" evidence="1">
    <location>
        <begin position="768"/>
        <end position="801"/>
    </location>
</feature>
<reference evidence="4" key="2">
    <citation type="submission" date="2025-09" db="UniProtKB">
        <authorList>
            <consortium name="Ensembl"/>
        </authorList>
    </citation>
    <scope>IDENTIFICATION</scope>
</reference>
<dbReference type="PANTHER" id="PTHR17550">
    <property type="entry name" value="E3 UBIQUITIN-PROTEIN LIGASE TTC3"/>
    <property type="match status" value="1"/>
</dbReference>
<evidence type="ECO:0000256" key="2">
    <source>
        <dbReference type="SAM" id="Phobius"/>
    </source>
</evidence>
<feature type="domain" description="TTC3/DZIP3/RBM44-like helical" evidence="3">
    <location>
        <begin position="827"/>
        <end position="875"/>
    </location>
</feature>
<organism evidence="4 5">
    <name type="scientific">Buteo japonicus</name>
    <dbReference type="NCBI Taxonomy" id="224669"/>
    <lineage>
        <taxon>Eukaryota</taxon>
        <taxon>Metazoa</taxon>
        <taxon>Chordata</taxon>
        <taxon>Craniata</taxon>
        <taxon>Vertebrata</taxon>
        <taxon>Euteleostomi</taxon>
        <taxon>Archelosauria</taxon>
        <taxon>Archosauria</taxon>
        <taxon>Dinosauria</taxon>
        <taxon>Saurischia</taxon>
        <taxon>Theropoda</taxon>
        <taxon>Coelurosauria</taxon>
        <taxon>Aves</taxon>
        <taxon>Neognathae</taxon>
        <taxon>Neoaves</taxon>
        <taxon>Telluraves</taxon>
        <taxon>Accipitrimorphae</taxon>
        <taxon>Accipitriformes</taxon>
        <taxon>Accipitridae</taxon>
        <taxon>Accipitrinae</taxon>
        <taxon>Buteo</taxon>
    </lineage>
</organism>
<name>A0A8C0BFE0_9AVES</name>
<dbReference type="InterPro" id="IPR012677">
    <property type="entry name" value="Nucleotide-bd_a/b_plait_sf"/>
</dbReference>
<dbReference type="PANTHER" id="PTHR17550:SF7">
    <property type="entry name" value="RNA-BINDING PROTEIN 44"/>
    <property type="match status" value="1"/>
</dbReference>
<dbReference type="AlphaFoldDB" id="A0A8C0BFE0"/>
<dbReference type="InterPro" id="IPR035979">
    <property type="entry name" value="RBD_domain_sf"/>
</dbReference>
<dbReference type="Gene3D" id="3.30.70.330">
    <property type="match status" value="1"/>
</dbReference>
<protein>
    <recommendedName>
        <fullName evidence="3">TTC3/DZIP3/RBM44-like helical domain-containing protein</fullName>
    </recommendedName>
</protein>